<keyword evidence="3 9" id="KW-0862">Zinc</keyword>
<evidence type="ECO:0000256" key="6">
    <source>
        <dbReference type="ARBA" id="ARBA00023163"/>
    </source>
</evidence>
<evidence type="ECO:0000259" key="11">
    <source>
        <dbReference type="PROSITE" id="PS50884"/>
    </source>
</evidence>
<dbReference type="GO" id="GO:0003677">
    <property type="term" value="F:DNA binding"/>
    <property type="evidence" value="ECO:0007669"/>
    <property type="project" value="UniProtKB-UniRule"/>
</dbReference>
<reference evidence="12 13" key="1">
    <citation type="journal article" date="2020" name="Nat. Food">
        <title>A phased Vanilla planifolia genome enables genetic improvement of flavour and production.</title>
        <authorList>
            <person name="Hasing T."/>
            <person name="Tang H."/>
            <person name="Brym M."/>
            <person name="Khazi F."/>
            <person name="Huang T."/>
            <person name="Chambers A.H."/>
        </authorList>
    </citation>
    <scope>NUCLEOTIDE SEQUENCE [LARGE SCALE GENOMIC DNA]</scope>
    <source>
        <tissue evidence="12">Leaf</tissue>
    </source>
</reference>
<evidence type="ECO:0000256" key="2">
    <source>
        <dbReference type="ARBA" id="ARBA00022771"/>
    </source>
</evidence>
<comment type="function">
    <text evidence="9">Transcription factor that binds specifically to a 5'-AA[AG]G-3' consensus core sequence.</text>
</comment>
<keyword evidence="6 9" id="KW-0804">Transcription</keyword>
<proteinExistence type="predicted"/>
<gene>
    <name evidence="12" type="ORF">HPP92_015525</name>
</gene>
<organism evidence="12 13">
    <name type="scientific">Vanilla planifolia</name>
    <name type="common">Vanilla</name>
    <dbReference type="NCBI Taxonomy" id="51239"/>
    <lineage>
        <taxon>Eukaryota</taxon>
        <taxon>Viridiplantae</taxon>
        <taxon>Streptophyta</taxon>
        <taxon>Embryophyta</taxon>
        <taxon>Tracheophyta</taxon>
        <taxon>Spermatophyta</taxon>
        <taxon>Magnoliopsida</taxon>
        <taxon>Liliopsida</taxon>
        <taxon>Asparagales</taxon>
        <taxon>Orchidaceae</taxon>
        <taxon>Vanilloideae</taxon>
        <taxon>Vanilleae</taxon>
        <taxon>Vanilla</taxon>
    </lineage>
</organism>
<evidence type="ECO:0000256" key="8">
    <source>
        <dbReference type="PROSITE-ProRule" id="PRU00071"/>
    </source>
</evidence>
<dbReference type="Proteomes" id="UP000636800">
    <property type="component" value="Chromosome 7"/>
</dbReference>
<evidence type="ECO:0000256" key="10">
    <source>
        <dbReference type="SAM" id="MobiDB-lite"/>
    </source>
</evidence>
<feature type="domain" description="Dof-type" evidence="11">
    <location>
        <begin position="65"/>
        <end position="119"/>
    </location>
</feature>
<evidence type="ECO:0000256" key="9">
    <source>
        <dbReference type="RuleBase" id="RU369094"/>
    </source>
</evidence>
<dbReference type="OrthoDB" id="1700726at2759"/>
<evidence type="ECO:0000256" key="5">
    <source>
        <dbReference type="ARBA" id="ARBA00023125"/>
    </source>
</evidence>
<evidence type="ECO:0000256" key="1">
    <source>
        <dbReference type="ARBA" id="ARBA00022723"/>
    </source>
</evidence>
<keyword evidence="5 8" id="KW-0238">DNA-binding</keyword>
<accession>A0A835QLD8</accession>
<protein>
    <recommendedName>
        <fullName evidence="9">Dof zinc finger protein</fullName>
    </recommendedName>
</protein>
<evidence type="ECO:0000256" key="7">
    <source>
        <dbReference type="ARBA" id="ARBA00023242"/>
    </source>
</evidence>
<dbReference type="AlphaFoldDB" id="A0A835QLD8"/>
<dbReference type="InterPro" id="IPR003851">
    <property type="entry name" value="Znf_Dof"/>
</dbReference>
<dbReference type="PANTHER" id="PTHR31992:SF193">
    <property type="entry name" value="DOF ZINC FINGER PROTEIN DOF3.6"/>
    <property type="match status" value="1"/>
</dbReference>
<evidence type="ECO:0000256" key="3">
    <source>
        <dbReference type="ARBA" id="ARBA00022833"/>
    </source>
</evidence>
<dbReference type="PROSITE" id="PS50884">
    <property type="entry name" value="ZF_DOF_2"/>
    <property type="match status" value="1"/>
</dbReference>
<dbReference type="PROSITE" id="PS01361">
    <property type="entry name" value="ZF_DOF_1"/>
    <property type="match status" value="1"/>
</dbReference>
<keyword evidence="1 9" id="KW-0479">Metal-binding</keyword>
<dbReference type="PANTHER" id="PTHR31992">
    <property type="entry name" value="DOF ZINC FINGER PROTEIN DOF1.4-RELATED"/>
    <property type="match status" value="1"/>
</dbReference>
<dbReference type="Pfam" id="PF02701">
    <property type="entry name" value="Zn_ribbon_Dof"/>
    <property type="match status" value="1"/>
</dbReference>
<dbReference type="GO" id="GO:0005634">
    <property type="term" value="C:nucleus"/>
    <property type="evidence" value="ECO:0007669"/>
    <property type="project" value="UniProtKB-SubCell"/>
</dbReference>
<keyword evidence="4 9" id="KW-0805">Transcription regulation</keyword>
<evidence type="ECO:0000256" key="4">
    <source>
        <dbReference type="ARBA" id="ARBA00023015"/>
    </source>
</evidence>
<name>A0A835QLD8_VANPL</name>
<keyword evidence="7 8" id="KW-0539">Nucleus</keyword>
<evidence type="ECO:0000313" key="12">
    <source>
        <dbReference type="EMBL" id="KAG0473668.1"/>
    </source>
</evidence>
<comment type="subcellular location">
    <subcellularLocation>
        <location evidence="8 9">Nucleus</location>
    </subcellularLocation>
</comment>
<evidence type="ECO:0000313" key="13">
    <source>
        <dbReference type="Proteomes" id="UP000636800"/>
    </source>
</evidence>
<sequence length="224" mass="25449">MVFSSFPIYQDSPNSWNQQRAQLLQLTQLAEPPPQPTGPTNSARPVSMAERARLAKIPPPDLARIKCPRCDSNNTKFCYFNNYSLSQPRYFCKTCRRYWTHGGALRDVPVGGGCRRNKRSKTSHSPSEPMLRPPPKSPLMSPFRQASANVGLDFDGIQQGDPAERGTVALEQYRYHMPPPPPPPFWAAASMLLLRLWGFFHSMGRTTWLQSGLLRRWRFGMAEN</sequence>
<comment type="caution">
    <text evidence="12">The sequence shown here is derived from an EMBL/GenBank/DDBJ whole genome shotgun (WGS) entry which is preliminary data.</text>
</comment>
<feature type="region of interest" description="Disordered" evidence="10">
    <location>
        <begin position="110"/>
        <end position="141"/>
    </location>
</feature>
<dbReference type="GO" id="GO:0008270">
    <property type="term" value="F:zinc ion binding"/>
    <property type="evidence" value="ECO:0007669"/>
    <property type="project" value="UniProtKB-KW"/>
</dbReference>
<dbReference type="InterPro" id="IPR045174">
    <property type="entry name" value="Dof"/>
</dbReference>
<dbReference type="GO" id="GO:0003700">
    <property type="term" value="F:DNA-binding transcription factor activity"/>
    <property type="evidence" value="ECO:0007669"/>
    <property type="project" value="UniProtKB-UniRule"/>
</dbReference>
<dbReference type="EMBL" id="JADCNL010000007">
    <property type="protein sequence ID" value="KAG0473668.1"/>
    <property type="molecule type" value="Genomic_DNA"/>
</dbReference>
<keyword evidence="2 8" id="KW-0863">Zinc-finger</keyword>
<keyword evidence="13" id="KW-1185">Reference proteome</keyword>